<comment type="caution">
    <text evidence="2">The sequence shown here is derived from an EMBL/GenBank/DDBJ whole genome shotgun (WGS) entry which is preliminary data.</text>
</comment>
<gene>
    <name evidence="2" type="ORF">DMX07_17115</name>
</gene>
<dbReference type="AlphaFoldDB" id="A0A2V4HZP9"/>
<organism evidence="2 3">
    <name type="scientific">Pseudomonas soli</name>
    <dbReference type="NCBI Taxonomy" id="1306993"/>
    <lineage>
        <taxon>Bacteria</taxon>
        <taxon>Pseudomonadati</taxon>
        <taxon>Pseudomonadota</taxon>
        <taxon>Gammaproteobacteria</taxon>
        <taxon>Pseudomonadales</taxon>
        <taxon>Pseudomonadaceae</taxon>
        <taxon>Pseudomonas</taxon>
    </lineage>
</organism>
<accession>A0A2V4HZP9</accession>
<name>A0A2V4HZP9_9PSED</name>
<sequence length="654" mass="73950">MVYTQDGYVRRTLMLIGCLVRGYKTYSNVNFIPLIKEKPHKLSIFIGDNGAGKSSILEAIDVCFNNRDWNFNIGSKRSEAFICPVFILKKDECKISNKALQYISDFFWSYQLPSNSSVVTYDGMEKFVSFREQIKAWANPADYYLICVGVDSDKETYFTSTLDTAIRNKLRPKGVSYSDLDNLKKNVLNLYKYIYIPVEVTTKDVLSIESLELQGLMDKNLISEIENILKESRNNTSIVEEINTKLDVFLRSINDTLGKDNYNYSTPAIGQKKLHASDIVSPIIESYFANRTLQKDKKPISALSSGEQRRALIDVAHAFVTNSQSRQKELIVAIDEPEASLANRASYEQFRKIFAIAEQRNCQAIISTHWYGLLITSQNAALHHIHNDSSKTEINSFDLSNVHESRRAFPDSIAMKSFFDLISSILSIVKNSNENWIICEGSDDKNYLSKLINGSVPNLTILPVGGIANVIKIFNYLKIAVQDTSERKLIQGKIFCVIDTDNVRTEVTPCLKSEERSVLQIKRFQLEDGSAKLIDPTSNGYYSRTVLEDCLPASDYADACNITCSILKKPFSIECNPSATYAMVNYDMAFLETDSLKHRGTVKAFVMDSHNKYLISENYVSLRNPEWMKTITDFFSPPTKPSEASKKNDTAVLG</sequence>
<dbReference type="Pfam" id="PF13175">
    <property type="entry name" value="AAA_15"/>
    <property type="match status" value="1"/>
</dbReference>
<feature type="domain" description="Endonuclease GajA/Old nuclease/RecF-like AAA" evidence="1">
    <location>
        <begin position="20"/>
        <end position="369"/>
    </location>
</feature>
<dbReference type="Gene3D" id="3.40.50.300">
    <property type="entry name" value="P-loop containing nucleotide triphosphate hydrolases"/>
    <property type="match status" value="1"/>
</dbReference>
<dbReference type="InterPro" id="IPR051396">
    <property type="entry name" value="Bact_Antivir_Def_Nuclease"/>
</dbReference>
<dbReference type="PANTHER" id="PTHR43581">
    <property type="entry name" value="ATP/GTP PHOSPHATASE"/>
    <property type="match status" value="1"/>
</dbReference>
<dbReference type="PANTHER" id="PTHR43581:SF4">
    <property type="entry name" value="ATP_GTP PHOSPHATASE"/>
    <property type="match status" value="1"/>
</dbReference>
<protein>
    <recommendedName>
        <fullName evidence="1">Endonuclease GajA/Old nuclease/RecF-like AAA domain-containing protein</fullName>
    </recommendedName>
</protein>
<evidence type="ECO:0000313" key="3">
    <source>
        <dbReference type="Proteomes" id="UP000247620"/>
    </source>
</evidence>
<dbReference type="RefSeq" id="WP_110701683.1">
    <property type="nucleotide sequence ID" value="NZ_CP151184.1"/>
</dbReference>
<proteinExistence type="predicted"/>
<dbReference type="SUPFAM" id="SSF52540">
    <property type="entry name" value="P-loop containing nucleoside triphosphate hydrolases"/>
    <property type="match status" value="1"/>
</dbReference>
<evidence type="ECO:0000313" key="2">
    <source>
        <dbReference type="EMBL" id="PYB79763.1"/>
    </source>
</evidence>
<dbReference type="InterPro" id="IPR027417">
    <property type="entry name" value="P-loop_NTPase"/>
</dbReference>
<dbReference type="InterPro" id="IPR041685">
    <property type="entry name" value="AAA_GajA/Old/RecF-like"/>
</dbReference>
<dbReference type="EMBL" id="QJRO01000011">
    <property type="protein sequence ID" value="PYB79763.1"/>
    <property type="molecule type" value="Genomic_DNA"/>
</dbReference>
<evidence type="ECO:0000259" key="1">
    <source>
        <dbReference type="Pfam" id="PF13175"/>
    </source>
</evidence>
<reference evidence="2 3" key="1">
    <citation type="submission" date="2018-06" db="EMBL/GenBank/DDBJ databases">
        <title>Pseudomonas diversity within urban Lake Michigan freshwaters.</title>
        <authorList>
            <person name="Batrich M."/>
            <person name="Hatzopoulos T."/>
            <person name="Putonti C."/>
        </authorList>
    </citation>
    <scope>NUCLEOTIDE SEQUENCE [LARGE SCALE GENOMIC DNA]</scope>
    <source>
        <strain evidence="2 3">LBp-160603</strain>
    </source>
</reference>
<dbReference type="Proteomes" id="UP000247620">
    <property type="component" value="Unassembled WGS sequence"/>
</dbReference>